<dbReference type="Proteomes" id="UP000269396">
    <property type="component" value="Unassembled WGS sequence"/>
</dbReference>
<evidence type="ECO:0000313" key="1">
    <source>
        <dbReference type="EMBL" id="VDP83445.1"/>
    </source>
</evidence>
<reference evidence="1 2" key="1">
    <citation type="submission" date="2018-11" db="EMBL/GenBank/DDBJ databases">
        <authorList>
            <consortium name="Pathogen Informatics"/>
        </authorList>
    </citation>
    <scope>NUCLEOTIDE SEQUENCE [LARGE SCALE GENOMIC DNA]</scope>
    <source>
        <strain>Denwood</strain>
        <strain evidence="2">Zambia</strain>
    </source>
</reference>
<dbReference type="EMBL" id="UZAL01045473">
    <property type="protein sequence ID" value="VDP83445.1"/>
    <property type="molecule type" value="Genomic_DNA"/>
</dbReference>
<gene>
    <name evidence="1" type="ORF">SMTD_LOCUS20823</name>
</gene>
<accession>A0A183Q2I5</accession>
<organism evidence="1 2">
    <name type="scientific">Schistosoma mattheei</name>
    <dbReference type="NCBI Taxonomy" id="31246"/>
    <lineage>
        <taxon>Eukaryota</taxon>
        <taxon>Metazoa</taxon>
        <taxon>Spiralia</taxon>
        <taxon>Lophotrochozoa</taxon>
        <taxon>Platyhelminthes</taxon>
        <taxon>Trematoda</taxon>
        <taxon>Digenea</taxon>
        <taxon>Strigeidida</taxon>
        <taxon>Schistosomatoidea</taxon>
        <taxon>Schistosomatidae</taxon>
        <taxon>Schistosoma</taxon>
    </lineage>
</organism>
<dbReference type="STRING" id="31246.A0A183Q2I5"/>
<proteinExistence type="predicted"/>
<evidence type="ECO:0000313" key="2">
    <source>
        <dbReference type="Proteomes" id="UP000269396"/>
    </source>
</evidence>
<sequence>MVIRNLQSYLNRISRQQEPLFAVDLMLAGTDVVGNPQPAELYRLVIQELRDAIESTRVFVRWYRGSCVIAPGVKIDGSEDLHYFTFYEEIAKSSEIADLVQQIAKVYANTVEKVKRFQDSWRKHKGKFVANKVSTINPKGRSAQEARVPAKTYQKSVQNTNEETLTTIKLIKSILFLSTEDLRL</sequence>
<name>A0A183Q2I5_9TREM</name>
<keyword evidence="2" id="KW-1185">Reference proteome</keyword>
<dbReference type="AlphaFoldDB" id="A0A183Q2I5"/>
<protein>
    <submittedName>
        <fullName evidence="1">Uncharacterized protein</fullName>
    </submittedName>
</protein>